<evidence type="ECO:0000313" key="5">
    <source>
        <dbReference type="Proteomes" id="UP000009022"/>
    </source>
</evidence>
<dbReference type="Gene3D" id="3.40.50.1820">
    <property type="entry name" value="alpha/beta hydrolase"/>
    <property type="match status" value="1"/>
</dbReference>
<dbReference type="KEGG" id="tad:TRIADDRAFT_54331"/>
<dbReference type="InterPro" id="IPR000073">
    <property type="entry name" value="AB_hydrolase_1"/>
</dbReference>
<gene>
    <name evidence="4" type="ORF">TRIADDRAFT_54331</name>
</gene>
<dbReference type="AlphaFoldDB" id="B3RRQ9"/>
<dbReference type="Pfam" id="PF00561">
    <property type="entry name" value="Abhydrolase_1"/>
    <property type="match status" value="1"/>
</dbReference>
<dbReference type="Proteomes" id="UP000009022">
    <property type="component" value="Unassembled WGS sequence"/>
</dbReference>
<keyword evidence="2" id="KW-0378">Hydrolase</keyword>
<evidence type="ECO:0000313" key="4">
    <source>
        <dbReference type="EMBL" id="EDV26393.1"/>
    </source>
</evidence>
<keyword evidence="5" id="KW-1185">Reference proteome</keyword>
<evidence type="ECO:0000259" key="3">
    <source>
        <dbReference type="Pfam" id="PF00561"/>
    </source>
</evidence>
<dbReference type="SUPFAM" id="SSF53474">
    <property type="entry name" value="alpha/beta-Hydrolases"/>
    <property type="match status" value="1"/>
</dbReference>
<protein>
    <recommendedName>
        <fullName evidence="3">AB hydrolase-1 domain-containing protein</fullName>
    </recommendedName>
</protein>
<dbReference type="EMBL" id="DS985243">
    <property type="protein sequence ID" value="EDV26393.1"/>
    <property type="molecule type" value="Genomic_DNA"/>
</dbReference>
<dbReference type="InterPro" id="IPR050266">
    <property type="entry name" value="AB_hydrolase_sf"/>
</dbReference>
<dbReference type="CTD" id="6752123"/>
<dbReference type="GO" id="GO:0016787">
    <property type="term" value="F:hydrolase activity"/>
    <property type="evidence" value="ECO:0000318"/>
    <property type="project" value="GO_Central"/>
</dbReference>
<feature type="domain" description="AB hydrolase-1" evidence="3">
    <location>
        <begin position="29"/>
        <end position="276"/>
    </location>
</feature>
<dbReference type="PhylomeDB" id="B3RRQ9"/>
<evidence type="ECO:0000256" key="2">
    <source>
        <dbReference type="ARBA" id="ARBA00022801"/>
    </source>
</evidence>
<comment type="similarity">
    <text evidence="1">Belongs to the AB hydrolase superfamily.</text>
</comment>
<reference evidence="4 5" key="1">
    <citation type="journal article" date="2008" name="Nature">
        <title>The Trichoplax genome and the nature of placozoans.</title>
        <authorList>
            <person name="Srivastava M."/>
            <person name="Begovic E."/>
            <person name="Chapman J."/>
            <person name="Putnam N.H."/>
            <person name="Hellsten U."/>
            <person name="Kawashima T."/>
            <person name="Kuo A."/>
            <person name="Mitros T."/>
            <person name="Salamov A."/>
            <person name="Carpenter M.L."/>
            <person name="Signorovitch A.Y."/>
            <person name="Moreno M.A."/>
            <person name="Kamm K."/>
            <person name="Grimwood J."/>
            <person name="Schmutz J."/>
            <person name="Shapiro H."/>
            <person name="Grigoriev I.V."/>
            <person name="Buss L.W."/>
            <person name="Schierwater B."/>
            <person name="Dellaporta S.L."/>
            <person name="Rokhsar D.S."/>
        </authorList>
    </citation>
    <scope>NUCLEOTIDE SEQUENCE [LARGE SCALE GENOMIC DNA]</scope>
    <source>
        <strain evidence="4 5">Grell-BS-1999</strain>
    </source>
</reference>
<dbReference type="InterPro" id="IPR029058">
    <property type="entry name" value="AB_hydrolase_fold"/>
</dbReference>
<dbReference type="eggNOG" id="ENOG502SB1Q">
    <property type="taxonomic scope" value="Eukaryota"/>
</dbReference>
<organism evidence="4 5">
    <name type="scientific">Trichoplax adhaerens</name>
    <name type="common">Trichoplax reptans</name>
    <dbReference type="NCBI Taxonomy" id="10228"/>
    <lineage>
        <taxon>Eukaryota</taxon>
        <taxon>Metazoa</taxon>
        <taxon>Placozoa</taxon>
        <taxon>Uniplacotomia</taxon>
        <taxon>Trichoplacea</taxon>
        <taxon>Trichoplacidae</taxon>
        <taxon>Trichoplax</taxon>
    </lineage>
</organism>
<dbReference type="RefSeq" id="XP_002110389.1">
    <property type="nucleotide sequence ID" value="XM_002110353.1"/>
</dbReference>
<dbReference type="HOGENOM" id="CLU_020336_1_0_1"/>
<dbReference type="OrthoDB" id="6431331at2759"/>
<proteinExistence type="inferred from homology"/>
<dbReference type="InParanoid" id="B3RRQ9"/>
<accession>B3RRQ9</accession>
<dbReference type="PANTHER" id="PTHR43798">
    <property type="entry name" value="MONOACYLGLYCEROL LIPASE"/>
    <property type="match status" value="1"/>
</dbReference>
<dbReference type="GeneID" id="6752123"/>
<name>B3RRQ9_TRIAD</name>
<sequence>MRDDYVWCYSAEGFHKVYYRQWGESNGNNVIVCCHGVMRNLHDFDYIGKTLADQGYCAVCPDVVGRGESDHFRDAKNYSYYQYILDITAIVAKVGAKTVDWLGTSMGGLMGMMIASQPNTIIRRLIMNDIGPIVLLAALKRIQAYAGKEAYFNNFDEACQAMRKNYAPFGIKNDEHWMHIFKHTVKQLQDGRWTIKADSRCMTQGLDPSHQESDALPDIDEDGNIIFWKYWEKISCPVLLTHGANSDLVTAEVVKTMKQYPIQLESYSFQDVGHAPALMEPDQISIITAWLKKTTL</sequence>
<dbReference type="PANTHER" id="PTHR43798:SF14">
    <property type="entry name" value="SERINE HYDROLASE-LIKE PROTEIN DDB_G0286239"/>
    <property type="match status" value="1"/>
</dbReference>
<evidence type="ECO:0000256" key="1">
    <source>
        <dbReference type="ARBA" id="ARBA00008645"/>
    </source>
</evidence>